<feature type="region of interest" description="Disordered" evidence="2">
    <location>
        <begin position="189"/>
        <end position="211"/>
    </location>
</feature>
<gene>
    <name evidence="3" type="ORF">H634G_06371</name>
</gene>
<feature type="compositionally biased region" description="Low complexity" evidence="2">
    <location>
        <begin position="609"/>
        <end position="619"/>
    </location>
</feature>
<evidence type="ECO:0000313" key="3">
    <source>
        <dbReference type="EMBL" id="KJK78198.1"/>
    </source>
</evidence>
<evidence type="ECO:0000256" key="2">
    <source>
        <dbReference type="SAM" id="MobiDB-lite"/>
    </source>
</evidence>
<keyword evidence="4" id="KW-1185">Reference proteome</keyword>
<evidence type="ECO:0000313" key="4">
    <source>
        <dbReference type="Proteomes" id="UP000054544"/>
    </source>
</evidence>
<dbReference type="EMBL" id="KE384735">
    <property type="protein sequence ID" value="KJK78198.1"/>
    <property type="molecule type" value="Genomic_DNA"/>
</dbReference>
<name>A0A0D9NWN3_METAN</name>
<sequence>MPGDELEVNLPNKSFALSELFTDDQPILAEIGSSTVSLDCEDDTSLFQTFEKLYTEIELAFGRDGHAWPGLNDNLYFSIRLHDVLLSLRHWRNDVYDHKRVLEELENDPKRASFANIFRVCLDDVNAAFYRLKEYCQSGSLSRKTEMEEYLMGDLEHSIQGLRLQVKPLRTFLEADQRLDSSVFEPQIESTRTTSKEPFTNKMPTTESNDDDVRGLFALEGTFSSTGGLERFKTLKKDYEQLKEEATGLRATVKENLRAYSYDRDDWKAEKEAFTKQLHENKETETQLGTERENNRQLNNQIKGLEDRIIQLVKRTKNSELEITRLTTLDNEYRNVIEKERKDRISLQGELKIMEERLHATTEELSDTQGALTTVQAFVAQLAPLDKKRAQVRDALANMFNGALDYFQQTLGQDIDTSVLVRSSSQVYPPSIHSLPLPASNTPGAKQMRVVGGLMAYGRALISHVFRPTYVTQNHELDGVLHQTAAQNPQQAAHIRALLLKAMPERQKQVQDACVILAVKEVCSAVGHWIPDNEQAFEAGLKQVCERASATWALIQLVEEKIWPELNFRVPEDWRPLPFPLLQPTPDPKPGPSSSKQTPPQKKDQDRQSSMSSVNPQSSALTSGDVARIVWPAFLADDAQGPDHSGGSTLQELVFSGYVLTQVQMKSAENEIYEASQRTGPRLVRRTNSAATRRRKSAVYVANDENLDRSERKVT</sequence>
<organism evidence="3 4">
    <name type="scientific">Metarhizium anisopliae BRIP 53293</name>
    <dbReference type="NCBI Taxonomy" id="1291518"/>
    <lineage>
        <taxon>Eukaryota</taxon>
        <taxon>Fungi</taxon>
        <taxon>Dikarya</taxon>
        <taxon>Ascomycota</taxon>
        <taxon>Pezizomycotina</taxon>
        <taxon>Sordariomycetes</taxon>
        <taxon>Hypocreomycetidae</taxon>
        <taxon>Hypocreales</taxon>
        <taxon>Clavicipitaceae</taxon>
        <taxon>Metarhizium</taxon>
    </lineage>
</organism>
<feature type="coiled-coil region" evidence="1">
    <location>
        <begin position="232"/>
        <end position="364"/>
    </location>
</feature>
<feature type="compositionally biased region" description="Pro residues" evidence="2">
    <location>
        <begin position="579"/>
        <end position="591"/>
    </location>
</feature>
<feature type="compositionally biased region" description="Polar residues" evidence="2">
    <location>
        <begin position="189"/>
        <end position="207"/>
    </location>
</feature>
<dbReference type="AlphaFoldDB" id="A0A0D9NWN3"/>
<dbReference type="Proteomes" id="UP000054544">
    <property type="component" value="Unassembled WGS sequence"/>
</dbReference>
<keyword evidence="1" id="KW-0175">Coiled coil</keyword>
<reference evidence="4" key="1">
    <citation type="journal article" date="2014" name="BMC Genomics">
        <title>The genome sequence of the biocontrol fungus Metarhizium anisopliae and comparative genomics of Metarhizium species.</title>
        <authorList>
            <person name="Pattemore J.A."/>
            <person name="Hane J.K."/>
            <person name="Williams A.H."/>
            <person name="Wilson B.A."/>
            <person name="Stodart B.J."/>
            <person name="Ash G.J."/>
        </authorList>
    </citation>
    <scope>NUCLEOTIDE SEQUENCE [LARGE SCALE GENOMIC DNA]</scope>
    <source>
        <strain evidence="4">BRIP 53293</strain>
    </source>
</reference>
<evidence type="ECO:0000256" key="1">
    <source>
        <dbReference type="SAM" id="Coils"/>
    </source>
</evidence>
<dbReference type="STRING" id="1291518.A0A0D9NWN3"/>
<protein>
    <submittedName>
        <fullName evidence="3">Uncharacterized protein</fullName>
    </submittedName>
</protein>
<accession>A0A0D9NWN3</accession>
<feature type="region of interest" description="Disordered" evidence="2">
    <location>
        <begin position="579"/>
        <end position="621"/>
    </location>
</feature>
<proteinExistence type="predicted"/>